<proteinExistence type="predicted"/>
<comment type="caution">
    <text evidence="1">The sequence shown here is derived from an EMBL/GenBank/DDBJ whole genome shotgun (WGS) entry which is preliminary data.</text>
</comment>
<dbReference type="EMBL" id="ACCJ01000156">
    <property type="protein sequence ID" value="EEG55275.1"/>
    <property type="molecule type" value="Genomic_DNA"/>
</dbReference>
<evidence type="ECO:0000313" key="1">
    <source>
        <dbReference type="EMBL" id="EEG55275.1"/>
    </source>
</evidence>
<protein>
    <submittedName>
        <fullName evidence="1">Uncharacterized protein</fullName>
    </submittedName>
</protein>
<dbReference type="AlphaFoldDB" id="C0D061"/>
<dbReference type="Proteomes" id="UP000004756">
    <property type="component" value="Unassembled WGS sequence"/>
</dbReference>
<accession>C0D061</accession>
<keyword evidence="2" id="KW-1185">Reference proteome</keyword>
<reference evidence="1 2" key="1">
    <citation type="submission" date="2009-02" db="EMBL/GenBank/DDBJ databases">
        <title>Draft genome sequence of Clostridium asparagiforme (DSM 15981).</title>
        <authorList>
            <person name="Sudarsanam P."/>
            <person name="Ley R."/>
            <person name="Guruge J."/>
            <person name="Turnbaugh P.J."/>
            <person name="Mahowald M."/>
            <person name="Liep D."/>
            <person name="Gordon J."/>
        </authorList>
    </citation>
    <scope>NUCLEOTIDE SEQUENCE [LARGE SCALE GENOMIC DNA]</scope>
    <source>
        <strain evidence="1 2">DSM 15981</strain>
    </source>
</reference>
<sequence length="112" mass="11690">MKNCKYMEKEPGSPGSFLGCALCGGKASIFGAARRSGAGVETRREASTSENSQFLRKFIGQGTAVFRAVDGLPEVGSVEVLIQKIQRGAGELFPGIGGFGDQRDGGFLLDGS</sequence>
<dbReference type="HOGENOM" id="CLU_2141476_0_0_9"/>
<name>C0D061_9FIRM</name>
<organism evidence="1 2">
    <name type="scientific">[Clostridium] asparagiforme DSM 15981</name>
    <dbReference type="NCBI Taxonomy" id="518636"/>
    <lineage>
        <taxon>Bacteria</taxon>
        <taxon>Bacillati</taxon>
        <taxon>Bacillota</taxon>
        <taxon>Clostridia</taxon>
        <taxon>Lachnospirales</taxon>
        <taxon>Lachnospiraceae</taxon>
        <taxon>Enterocloster</taxon>
    </lineage>
</organism>
<gene>
    <name evidence="1" type="ORF">CLOSTASPAR_02642</name>
</gene>
<evidence type="ECO:0000313" key="2">
    <source>
        <dbReference type="Proteomes" id="UP000004756"/>
    </source>
</evidence>